<name>A0A0R5RRH2_NILLU</name>
<dbReference type="AlphaFoldDB" id="A0A0R5RRH2"/>
<feature type="domain" description="CCHC-type" evidence="1">
    <location>
        <begin position="368"/>
        <end position="382"/>
    </location>
</feature>
<dbReference type="SUPFAM" id="SSF52540">
    <property type="entry name" value="P-loop containing nucleoside triphosphate hydrolases"/>
    <property type="match status" value="1"/>
</dbReference>
<dbReference type="Pfam" id="PF00931">
    <property type="entry name" value="NB-ARC"/>
    <property type="match status" value="1"/>
</dbReference>
<dbReference type="Gene3D" id="4.10.60.10">
    <property type="entry name" value="Zinc finger, CCHC-type"/>
    <property type="match status" value="1"/>
</dbReference>
<dbReference type="InterPro" id="IPR002182">
    <property type="entry name" value="NB-ARC"/>
</dbReference>
<gene>
    <name evidence="2" type="primary">APAF1</name>
</gene>
<dbReference type="GO" id="GO:0003676">
    <property type="term" value="F:nucleic acid binding"/>
    <property type="evidence" value="ECO:0007669"/>
    <property type="project" value="InterPro"/>
</dbReference>
<feature type="domain" description="CCHC-type" evidence="1">
    <location>
        <begin position="410"/>
        <end position="426"/>
    </location>
</feature>
<dbReference type="InterPro" id="IPR036875">
    <property type="entry name" value="Znf_CCHC_sf"/>
</dbReference>
<keyword evidence="2" id="KW-0378">Hydrolase</keyword>
<dbReference type="Pfam" id="PF00098">
    <property type="entry name" value="zf-CCHC"/>
    <property type="match status" value="1"/>
</dbReference>
<dbReference type="InterPro" id="IPR027417">
    <property type="entry name" value="P-loop_NTPase"/>
</dbReference>
<dbReference type="GO" id="GO:0008233">
    <property type="term" value="F:peptidase activity"/>
    <property type="evidence" value="ECO:0007669"/>
    <property type="project" value="UniProtKB-KW"/>
</dbReference>
<sequence>MTSSGFTAFTIPQNDGFGIFEENYWWVAKKLQYQADLNGNRPTEYNLPSDTYDRQETLKEKAESVLRRGGAPLHQLSSLCVSRSKMMERLKNEIIGLKPGMFLVLHGMSGSGKSSLAMEVLKDYELVFNHLQGNVFWISELKNIEHIHKKLLNLISDGDQFVGEMDPINCEAKIAHIIKKKNLQNAMIVFDDVVSNVKYLNFSCKKLIITHDEHIVNREPTKEVKQIKIDLRLTDKEAKILLSQATGINLSELPEEANEIIRLTQAIPIPNDHPTEAEYARLQLDRTVLTAFIRGLFGSASITLQVHPPKTLEEAVVVAERVEQATAANQDNVFALSFKKDQNVKSYGYFKSNPNTQFRQSDKKGPYFVCGRMGHFARECTNTGTDHSPNQQRNFSESQQRKFYNKFVRYCFVCGESSHTAYNCAKRAAPVKNENISAQKPQHSEN</sequence>
<dbReference type="GO" id="GO:0006915">
    <property type="term" value="P:apoptotic process"/>
    <property type="evidence" value="ECO:0007669"/>
    <property type="project" value="UniProtKB-ARBA"/>
</dbReference>
<dbReference type="GO" id="GO:0005829">
    <property type="term" value="C:cytosol"/>
    <property type="evidence" value="ECO:0007669"/>
    <property type="project" value="UniProtKB-ARBA"/>
</dbReference>
<dbReference type="Gene3D" id="3.40.50.300">
    <property type="entry name" value="P-loop containing nucleotide triphosphate hydrolases"/>
    <property type="match status" value="1"/>
</dbReference>
<protein>
    <submittedName>
        <fullName evidence="2">Apoptotic protease-activating factor 1</fullName>
    </submittedName>
</protein>
<accession>A0A0R5RRH2</accession>
<evidence type="ECO:0000313" key="2">
    <source>
        <dbReference type="EMBL" id="AIX10297.1"/>
    </source>
</evidence>
<proteinExistence type="evidence at transcript level"/>
<dbReference type="PANTHER" id="PTHR22845:SF5">
    <property type="entry name" value="APOPTOTIC PROTEASE-ACTIVATING FACTOR 1"/>
    <property type="match status" value="1"/>
</dbReference>
<organism evidence="2">
    <name type="scientific">Nilaparvata lugens</name>
    <name type="common">Brown planthopper</name>
    <dbReference type="NCBI Taxonomy" id="108931"/>
    <lineage>
        <taxon>Eukaryota</taxon>
        <taxon>Metazoa</taxon>
        <taxon>Ecdysozoa</taxon>
        <taxon>Arthropoda</taxon>
        <taxon>Hexapoda</taxon>
        <taxon>Insecta</taxon>
        <taxon>Pterygota</taxon>
        <taxon>Neoptera</taxon>
        <taxon>Paraneoptera</taxon>
        <taxon>Hemiptera</taxon>
        <taxon>Auchenorrhyncha</taxon>
        <taxon>Fulgoroidea</taxon>
        <taxon>Delphacidae</taxon>
        <taxon>Delphacinae</taxon>
        <taxon>Nilaparvata</taxon>
    </lineage>
</organism>
<dbReference type="SUPFAM" id="SSF57756">
    <property type="entry name" value="Retrovirus zinc finger-like domains"/>
    <property type="match status" value="1"/>
</dbReference>
<dbReference type="PANTHER" id="PTHR22845">
    <property type="entry name" value="APOPTOTIC PROTEASE-ACTIVATING FACTOR 1"/>
    <property type="match status" value="1"/>
</dbReference>
<reference evidence="2" key="1">
    <citation type="submission" date="2013-12" db="EMBL/GenBank/DDBJ databases">
        <title>A transmission mechanism of the rice ragged stunt virus (RRSV) from its vector, brown planthopper, Nilaparvata lugens to the rice plant.</title>
        <authorList>
            <person name="Bao Y.-Y."/>
            <person name="Huang H.-J."/>
            <person name="Zhang C.-X."/>
        </authorList>
    </citation>
    <scope>NUCLEOTIDE SEQUENCE</scope>
</reference>
<dbReference type="GO" id="GO:0006508">
    <property type="term" value="P:proteolysis"/>
    <property type="evidence" value="ECO:0007669"/>
    <property type="project" value="UniProtKB-KW"/>
</dbReference>
<dbReference type="SMART" id="SM00343">
    <property type="entry name" value="ZnF_C2HC"/>
    <property type="match status" value="2"/>
</dbReference>
<evidence type="ECO:0000259" key="1">
    <source>
        <dbReference type="SMART" id="SM00343"/>
    </source>
</evidence>
<dbReference type="OrthoDB" id="1357022at2759"/>
<dbReference type="GO" id="GO:0008270">
    <property type="term" value="F:zinc ion binding"/>
    <property type="evidence" value="ECO:0007669"/>
    <property type="project" value="InterPro"/>
</dbReference>
<dbReference type="GO" id="GO:0043531">
    <property type="term" value="F:ADP binding"/>
    <property type="evidence" value="ECO:0007669"/>
    <property type="project" value="InterPro"/>
</dbReference>
<dbReference type="InterPro" id="IPR001878">
    <property type="entry name" value="Znf_CCHC"/>
</dbReference>
<keyword evidence="2" id="KW-0645">Protease</keyword>
<dbReference type="EMBL" id="KF956391">
    <property type="protein sequence ID" value="AIX10297.1"/>
    <property type="molecule type" value="mRNA"/>
</dbReference>